<sequence length="66" mass="7035">MAVAKTIEIVASSTSGIEDAVRSGIAKVGETLDNIEGAWVKDTKAVVRDNSVTEWRVTLAVTFIVD</sequence>
<dbReference type="PANTHER" id="PTHR39324:SF1">
    <property type="entry name" value="CALCIUM DODECIN"/>
    <property type="match status" value="1"/>
</dbReference>
<dbReference type="PANTHER" id="PTHR39324">
    <property type="entry name" value="CALCIUM DODECIN"/>
    <property type="match status" value="1"/>
</dbReference>
<name>A0A418PYM7_9SPHN</name>
<proteinExistence type="predicted"/>
<dbReference type="OrthoDB" id="9805449at2"/>
<gene>
    <name evidence="1" type="ORF">D3M59_11130</name>
</gene>
<dbReference type="Proteomes" id="UP000285023">
    <property type="component" value="Unassembled WGS sequence"/>
</dbReference>
<comment type="caution">
    <text evidence="1">The sequence shown here is derived from an EMBL/GenBank/DDBJ whole genome shotgun (WGS) entry which is preliminary data.</text>
</comment>
<dbReference type="InterPro" id="IPR025543">
    <property type="entry name" value="Dodecin-like"/>
</dbReference>
<dbReference type="Gene3D" id="3.30.1660.10">
    <property type="entry name" value="Flavin-binding protein dodecin"/>
    <property type="match status" value="1"/>
</dbReference>
<dbReference type="InterPro" id="IPR009923">
    <property type="entry name" value="Dodecin"/>
</dbReference>
<evidence type="ECO:0000313" key="2">
    <source>
        <dbReference type="Proteomes" id="UP000285023"/>
    </source>
</evidence>
<evidence type="ECO:0000313" key="1">
    <source>
        <dbReference type="EMBL" id="RIX27095.1"/>
    </source>
</evidence>
<organism evidence="1 2">
    <name type="scientific">Sphingomonas edaphi</name>
    <dbReference type="NCBI Taxonomy" id="2315689"/>
    <lineage>
        <taxon>Bacteria</taxon>
        <taxon>Pseudomonadati</taxon>
        <taxon>Pseudomonadota</taxon>
        <taxon>Alphaproteobacteria</taxon>
        <taxon>Sphingomonadales</taxon>
        <taxon>Sphingomonadaceae</taxon>
        <taxon>Sphingomonas</taxon>
    </lineage>
</organism>
<dbReference type="EMBL" id="QXTF01000004">
    <property type="protein sequence ID" value="RIX27095.1"/>
    <property type="molecule type" value="Genomic_DNA"/>
</dbReference>
<dbReference type="RefSeq" id="WP_119533750.1">
    <property type="nucleotide sequence ID" value="NZ_QXTF01000004.1"/>
</dbReference>
<dbReference type="AlphaFoldDB" id="A0A418PYM7"/>
<protein>
    <submittedName>
        <fullName evidence="1">Dodecin domain-containing protein</fullName>
    </submittedName>
</protein>
<dbReference type="Pfam" id="PF07311">
    <property type="entry name" value="Dodecin"/>
    <property type="match status" value="1"/>
</dbReference>
<dbReference type="InterPro" id="IPR036694">
    <property type="entry name" value="Dodecin-like_sf"/>
</dbReference>
<reference evidence="1 2" key="1">
    <citation type="submission" date="2018-09" db="EMBL/GenBank/DDBJ databases">
        <title>Sphingomonas sp. DAC4.</title>
        <authorList>
            <person name="Seo T."/>
        </authorList>
    </citation>
    <scope>NUCLEOTIDE SEQUENCE [LARGE SCALE GENOMIC DNA]</scope>
    <source>
        <strain evidence="1 2">DAC4</strain>
    </source>
</reference>
<dbReference type="SUPFAM" id="SSF89807">
    <property type="entry name" value="Dodecin-like"/>
    <property type="match status" value="1"/>
</dbReference>
<keyword evidence="2" id="KW-1185">Reference proteome</keyword>
<accession>A0A418PYM7</accession>